<evidence type="ECO:0000313" key="2">
    <source>
        <dbReference type="EMBL" id="CAK0849136.1"/>
    </source>
</evidence>
<feature type="non-terminal residue" evidence="2">
    <location>
        <position position="348"/>
    </location>
</feature>
<evidence type="ECO:0000256" key="1">
    <source>
        <dbReference type="SAM" id="Phobius"/>
    </source>
</evidence>
<proteinExistence type="predicted"/>
<feature type="transmembrane region" description="Helical" evidence="1">
    <location>
        <begin position="174"/>
        <end position="191"/>
    </location>
</feature>
<dbReference type="Proteomes" id="UP001189429">
    <property type="component" value="Unassembled WGS sequence"/>
</dbReference>
<reference evidence="2" key="1">
    <citation type="submission" date="2023-10" db="EMBL/GenBank/DDBJ databases">
        <authorList>
            <person name="Chen Y."/>
            <person name="Shah S."/>
            <person name="Dougan E. K."/>
            <person name="Thang M."/>
            <person name="Chan C."/>
        </authorList>
    </citation>
    <scope>NUCLEOTIDE SEQUENCE [LARGE SCALE GENOMIC DNA]</scope>
</reference>
<gene>
    <name evidence="2" type="ORF">PCOR1329_LOCUS41892</name>
</gene>
<keyword evidence="1" id="KW-1133">Transmembrane helix</keyword>
<keyword evidence="3" id="KW-1185">Reference proteome</keyword>
<sequence length="348" mass="39991">MWPAGAVVAICRGRPFAPPCEGSATRPESADVSGWATWPRWRSLAVAIPVDAFFPNPPILAYLMIVLRVSQVLMGLLVLLLRDRKAIRRRVLLRHLWKDAYHRRRLHIRRLHLRWTRLRTLDLLEMFTVLVIALYALRHGCLLVLRPRRRLGRWRLRLPLLAVLLPRPWPRLRIVDLLVMFTILVLVLYALRQNSLLVRRPRRRHVAGRFARPLSALLLLGPRLRNLELLVVLSTLLAIVTYALRHVCSRSPFPALLLPKPGFRIISIVLFAQNRGYLLEVRSALLELLPPRPRPRLRHVDTLVLFAINVIVLYDLRHDRLLVLRWADAPRRAPSTAAASGTAAAAAE</sequence>
<evidence type="ECO:0000313" key="3">
    <source>
        <dbReference type="Proteomes" id="UP001189429"/>
    </source>
</evidence>
<protein>
    <submittedName>
        <fullName evidence="2">Uncharacterized protein</fullName>
    </submittedName>
</protein>
<keyword evidence="1" id="KW-0812">Transmembrane</keyword>
<name>A0ABN9TV70_9DINO</name>
<feature type="transmembrane region" description="Helical" evidence="1">
    <location>
        <begin position="59"/>
        <end position="81"/>
    </location>
</feature>
<organism evidence="2 3">
    <name type="scientific">Prorocentrum cordatum</name>
    <dbReference type="NCBI Taxonomy" id="2364126"/>
    <lineage>
        <taxon>Eukaryota</taxon>
        <taxon>Sar</taxon>
        <taxon>Alveolata</taxon>
        <taxon>Dinophyceae</taxon>
        <taxon>Prorocentrales</taxon>
        <taxon>Prorocentraceae</taxon>
        <taxon>Prorocentrum</taxon>
    </lineage>
</organism>
<comment type="caution">
    <text evidence="2">The sequence shown here is derived from an EMBL/GenBank/DDBJ whole genome shotgun (WGS) entry which is preliminary data.</text>
</comment>
<dbReference type="EMBL" id="CAUYUJ010015036">
    <property type="protein sequence ID" value="CAK0849136.1"/>
    <property type="molecule type" value="Genomic_DNA"/>
</dbReference>
<keyword evidence="1" id="KW-0472">Membrane</keyword>
<feature type="transmembrane region" description="Helical" evidence="1">
    <location>
        <begin position="123"/>
        <end position="145"/>
    </location>
</feature>
<accession>A0ABN9TV70</accession>